<proteinExistence type="predicted"/>
<gene>
    <name evidence="1" type="ORF">Trco_003342</name>
</gene>
<evidence type="ECO:0000313" key="2">
    <source>
        <dbReference type="Proteomes" id="UP000827724"/>
    </source>
</evidence>
<dbReference type="EMBL" id="JAIWOZ010000003">
    <property type="protein sequence ID" value="KAH6607029.1"/>
    <property type="molecule type" value="Genomic_DNA"/>
</dbReference>
<name>A0A9P8TX70_9HYPO</name>
<dbReference type="AlphaFoldDB" id="A0A9P8TX70"/>
<protein>
    <submittedName>
        <fullName evidence="1">Uncharacterized protein</fullName>
    </submittedName>
</protein>
<comment type="caution">
    <text evidence="1">The sequence shown here is derived from an EMBL/GenBank/DDBJ whole genome shotgun (WGS) entry which is preliminary data.</text>
</comment>
<keyword evidence="2" id="KW-1185">Reference proteome</keyword>
<accession>A0A9P8TX70</accession>
<organism evidence="1 2">
    <name type="scientific">Trichoderma cornu-damae</name>
    <dbReference type="NCBI Taxonomy" id="654480"/>
    <lineage>
        <taxon>Eukaryota</taxon>
        <taxon>Fungi</taxon>
        <taxon>Dikarya</taxon>
        <taxon>Ascomycota</taxon>
        <taxon>Pezizomycotina</taxon>
        <taxon>Sordariomycetes</taxon>
        <taxon>Hypocreomycetidae</taxon>
        <taxon>Hypocreales</taxon>
        <taxon>Hypocreaceae</taxon>
        <taxon>Trichoderma</taxon>
    </lineage>
</organism>
<reference evidence="1" key="1">
    <citation type="submission" date="2021-08" db="EMBL/GenBank/DDBJ databases">
        <title>Chromosome-Level Trichoderma cornu-damae using Hi-C Data.</title>
        <authorList>
            <person name="Kim C.S."/>
        </authorList>
    </citation>
    <scope>NUCLEOTIDE SEQUENCE</scope>
    <source>
        <strain evidence="1">KA19-0412C</strain>
    </source>
</reference>
<sequence>MEMERPLDLSSLVFAALNYHLGTLGILSGPEVEKSGNLYTGILNLFSQAISKSPATTRTTQLAQDNLANP</sequence>
<dbReference type="Proteomes" id="UP000827724">
    <property type="component" value="Unassembled WGS sequence"/>
</dbReference>
<evidence type="ECO:0000313" key="1">
    <source>
        <dbReference type="EMBL" id="KAH6607029.1"/>
    </source>
</evidence>